<protein>
    <submittedName>
        <fullName evidence="4">Glycosyltransferase family 4 protein</fullName>
    </submittedName>
</protein>
<feature type="domain" description="Glycosyl transferase family 1" evidence="2">
    <location>
        <begin position="234"/>
        <end position="388"/>
    </location>
</feature>
<evidence type="ECO:0000313" key="4">
    <source>
        <dbReference type="EMBL" id="MCA9730064.1"/>
    </source>
</evidence>
<evidence type="ECO:0000259" key="3">
    <source>
        <dbReference type="Pfam" id="PF13439"/>
    </source>
</evidence>
<evidence type="ECO:0000313" key="5">
    <source>
        <dbReference type="Proteomes" id="UP000697710"/>
    </source>
</evidence>
<dbReference type="SUPFAM" id="SSF53756">
    <property type="entry name" value="UDP-Glycosyltransferase/glycogen phosphorylase"/>
    <property type="match status" value="1"/>
</dbReference>
<name>A0A956RSU9_UNCEI</name>
<feature type="region of interest" description="Disordered" evidence="1">
    <location>
        <begin position="44"/>
        <end position="77"/>
    </location>
</feature>
<comment type="caution">
    <text evidence="4">The sequence shown here is derived from an EMBL/GenBank/DDBJ whole genome shotgun (WGS) entry which is preliminary data.</text>
</comment>
<dbReference type="Gene3D" id="3.40.50.2000">
    <property type="entry name" value="Glycogen Phosphorylase B"/>
    <property type="match status" value="2"/>
</dbReference>
<dbReference type="PANTHER" id="PTHR45947:SF3">
    <property type="entry name" value="SULFOQUINOVOSYL TRANSFERASE SQD2"/>
    <property type="match status" value="1"/>
</dbReference>
<dbReference type="InterPro" id="IPR050194">
    <property type="entry name" value="Glycosyltransferase_grp1"/>
</dbReference>
<feature type="domain" description="Glycosyltransferase subfamily 4-like N-terminal" evidence="3">
    <location>
        <begin position="16"/>
        <end position="216"/>
    </location>
</feature>
<dbReference type="GO" id="GO:0016757">
    <property type="term" value="F:glycosyltransferase activity"/>
    <property type="evidence" value="ECO:0007669"/>
    <property type="project" value="InterPro"/>
</dbReference>
<dbReference type="Proteomes" id="UP000697710">
    <property type="component" value="Unassembled WGS sequence"/>
</dbReference>
<organism evidence="4 5">
    <name type="scientific">Eiseniibacteriota bacterium</name>
    <dbReference type="NCBI Taxonomy" id="2212470"/>
    <lineage>
        <taxon>Bacteria</taxon>
        <taxon>Candidatus Eiseniibacteriota</taxon>
    </lineage>
</organism>
<reference evidence="4" key="1">
    <citation type="submission" date="2020-04" db="EMBL/GenBank/DDBJ databases">
        <authorList>
            <person name="Zhang T."/>
        </authorList>
    </citation>
    <scope>NUCLEOTIDE SEQUENCE</scope>
    <source>
        <strain evidence="4">HKST-UBA01</strain>
    </source>
</reference>
<dbReference type="EMBL" id="JAGQHR010000970">
    <property type="protein sequence ID" value="MCA9730064.1"/>
    <property type="molecule type" value="Genomic_DNA"/>
</dbReference>
<dbReference type="InterPro" id="IPR028098">
    <property type="entry name" value="Glyco_trans_4-like_N"/>
</dbReference>
<dbReference type="Pfam" id="PF13439">
    <property type="entry name" value="Glyco_transf_4"/>
    <property type="match status" value="1"/>
</dbReference>
<sequence>MRIAFFTRCLPEHGLGGMEIHAAQVARGLVAHGHEVVVYTTRLPHGTAGGPPTAARSGVSNTEVDPTTPPHPPAPHTPVVRYLPDTRPRSYLGGYWPASRKAFLADHRSVPFDVAYSESAGGFGLLGMKEAPVPTVVFLVGTAGMELRSKLRRTPTLRSLLGAAWNVVNLIQSRRLLPRAARILCESDGLRTWALREMPLDPGRVSVGRLGVDTQRFTPEGPTLPALSSLTGTRILMGGRLEAEKGFDIALEALTRLAARRDDFSVALVGSGSQETALRTQAQSLAQKGRFAFSPPIPHDRLAEMYRAARIYLMPTRRHEGSALSIVEAMACGCVVVASRIGGLATLFEEGEDGLLAAPDDAAAWEHQIEALLDDPAACTRIARAARETARTRYDLAFALDRIEDCLRAAAAIRGASS</sequence>
<dbReference type="InterPro" id="IPR001296">
    <property type="entry name" value="Glyco_trans_1"/>
</dbReference>
<dbReference type="Pfam" id="PF00534">
    <property type="entry name" value="Glycos_transf_1"/>
    <property type="match status" value="1"/>
</dbReference>
<gene>
    <name evidence="4" type="ORF">KC729_20440</name>
</gene>
<reference evidence="4" key="2">
    <citation type="journal article" date="2021" name="Microbiome">
        <title>Successional dynamics and alternative stable states in a saline activated sludge microbial community over 9 years.</title>
        <authorList>
            <person name="Wang Y."/>
            <person name="Ye J."/>
            <person name="Ju F."/>
            <person name="Liu L."/>
            <person name="Boyd J.A."/>
            <person name="Deng Y."/>
            <person name="Parks D.H."/>
            <person name="Jiang X."/>
            <person name="Yin X."/>
            <person name="Woodcroft B.J."/>
            <person name="Tyson G.W."/>
            <person name="Hugenholtz P."/>
            <person name="Polz M.F."/>
            <person name="Zhang T."/>
        </authorList>
    </citation>
    <scope>NUCLEOTIDE SEQUENCE</scope>
    <source>
        <strain evidence="4">HKST-UBA01</strain>
    </source>
</reference>
<dbReference type="PANTHER" id="PTHR45947">
    <property type="entry name" value="SULFOQUINOVOSYL TRANSFERASE SQD2"/>
    <property type="match status" value="1"/>
</dbReference>
<proteinExistence type="predicted"/>
<feature type="compositionally biased region" description="Pro residues" evidence="1">
    <location>
        <begin position="67"/>
        <end position="76"/>
    </location>
</feature>
<dbReference type="CDD" id="cd03801">
    <property type="entry name" value="GT4_PimA-like"/>
    <property type="match status" value="1"/>
</dbReference>
<evidence type="ECO:0000256" key="1">
    <source>
        <dbReference type="SAM" id="MobiDB-lite"/>
    </source>
</evidence>
<accession>A0A956RSU9</accession>
<evidence type="ECO:0000259" key="2">
    <source>
        <dbReference type="Pfam" id="PF00534"/>
    </source>
</evidence>
<dbReference type="AlphaFoldDB" id="A0A956RSU9"/>